<evidence type="ECO:0000313" key="1">
    <source>
        <dbReference type="EMBL" id="AKH47706.1"/>
    </source>
</evidence>
<protein>
    <submittedName>
        <fullName evidence="1">Uncharacterized protein</fullName>
    </submittedName>
</protein>
<reference evidence="1" key="2">
    <citation type="submission" date="2015-03" db="EMBL/GenBank/DDBJ databases">
        <authorList>
            <person name="Chow C.-E.T."/>
            <person name="Winget D.M."/>
            <person name="White R.A.III."/>
            <person name="Hallam S.J."/>
            <person name="Suttle C.A."/>
        </authorList>
    </citation>
    <scope>NUCLEOTIDE SEQUENCE</scope>
    <source>
        <strain evidence="1">Oxic1_2</strain>
    </source>
</reference>
<proteinExistence type="predicted"/>
<reference evidence="1" key="1">
    <citation type="journal article" date="2015" name="Front. Microbiol.">
        <title>Combining genomic sequencing methods to explore viral diversity and reveal potential virus-host interactions.</title>
        <authorList>
            <person name="Chow C.E."/>
            <person name="Winget D.M."/>
            <person name="White R.A.III."/>
            <person name="Hallam S.J."/>
            <person name="Suttle C.A."/>
        </authorList>
    </citation>
    <scope>NUCLEOTIDE SEQUENCE</scope>
    <source>
        <strain evidence="1">Oxic1_2</strain>
    </source>
</reference>
<accession>A0A0F7L9E4</accession>
<name>A0A0F7L9E4_9VIRU</name>
<dbReference type="EMBL" id="KR029597">
    <property type="protein sequence ID" value="AKH47706.1"/>
    <property type="molecule type" value="Genomic_DNA"/>
</dbReference>
<organism evidence="1">
    <name type="scientific">uncultured marine virus</name>
    <dbReference type="NCBI Taxonomy" id="186617"/>
    <lineage>
        <taxon>Viruses</taxon>
        <taxon>environmental samples</taxon>
    </lineage>
</organism>
<sequence>MICYLNDTKIKMTKQLHNSRNSFTKFVINLFNCKCSSKRRCYKVFIRIVNSFF</sequence>